<reference evidence="5 6" key="1">
    <citation type="submission" date="2018-11" db="EMBL/GenBank/DDBJ databases">
        <authorList>
            <consortium name="Pathogen Informatics"/>
        </authorList>
    </citation>
    <scope>NUCLEOTIDE SEQUENCE [LARGE SCALE GENOMIC DNA]</scope>
    <source>
        <strain evidence="5 6">Zambia</strain>
    </source>
</reference>
<dbReference type="GO" id="GO:0000398">
    <property type="term" value="P:mRNA splicing, via spliceosome"/>
    <property type="evidence" value="ECO:0007669"/>
    <property type="project" value="TreeGrafter"/>
</dbReference>
<evidence type="ECO:0000313" key="5">
    <source>
        <dbReference type="EMBL" id="VDP29774.1"/>
    </source>
</evidence>
<evidence type="ECO:0000313" key="6">
    <source>
        <dbReference type="Proteomes" id="UP000277204"/>
    </source>
</evidence>
<keyword evidence="6" id="KW-1185">Reference proteome</keyword>
<evidence type="ECO:0000256" key="3">
    <source>
        <dbReference type="ARBA" id="ARBA00023242"/>
    </source>
</evidence>
<feature type="compositionally biased region" description="Polar residues" evidence="4">
    <location>
        <begin position="240"/>
        <end position="266"/>
    </location>
</feature>
<accession>A0A183MSB4</accession>
<comment type="subcellular location">
    <subcellularLocation>
        <location evidence="1">Nucleus</location>
    </subcellularLocation>
</comment>
<proteinExistence type="inferred from homology"/>
<dbReference type="AlphaFoldDB" id="A0A183MSB4"/>
<dbReference type="STRING" id="48269.A0A183MSB4"/>
<evidence type="ECO:0000256" key="4">
    <source>
        <dbReference type="SAM" id="MobiDB-lite"/>
    </source>
</evidence>
<dbReference type="Pfam" id="PF07052">
    <property type="entry name" value="Hep_59"/>
    <property type="match status" value="1"/>
</dbReference>
<dbReference type="InterPro" id="IPR010756">
    <property type="entry name" value="Tls1-like"/>
</dbReference>
<evidence type="ECO:0000256" key="1">
    <source>
        <dbReference type="ARBA" id="ARBA00004123"/>
    </source>
</evidence>
<feature type="region of interest" description="Disordered" evidence="4">
    <location>
        <begin position="240"/>
        <end position="278"/>
    </location>
</feature>
<sequence length="293" mass="33274">MKSRKVRCLRQTTELGASSDSEEDRLEDSTVPVVADSTVVVEAIRELQKLRKRPAGVSLSALATGKEVPDLNLTIANDPFRLKTGGLVDLNSISSAKQSEEDDDVEARLAKTFATETNKRDEDAEMDEDSDLLQDVPEYLKPSIGQQKEDMLSNQMLCGIPEVDLGVEAKMKNIEATEEAKQTLFRKRISRKHGYSTDHIAPTSMAVNFVQHSRWNSYTNGISKRADLNNERELNQIANNNTNELESTKNNPMSPQRENRRLNNSRPHIRNEKSTDNIALQRFKNYMRDKRRR</sequence>
<organism evidence="5 6">
    <name type="scientific">Schistosoma margrebowiei</name>
    <dbReference type="NCBI Taxonomy" id="48269"/>
    <lineage>
        <taxon>Eukaryota</taxon>
        <taxon>Metazoa</taxon>
        <taxon>Spiralia</taxon>
        <taxon>Lophotrochozoa</taxon>
        <taxon>Platyhelminthes</taxon>
        <taxon>Trematoda</taxon>
        <taxon>Digenea</taxon>
        <taxon>Strigeidida</taxon>
        <taxon>Schistosomatoidea</taxon>
        <taxon>Schistosomatidae</taxon>
        <taxon>Schistosoma</taxon>
    </lineage>
</organism>
<dbReference type="GO" id="GO:0005681">
    <property type="term" value="C:spliceosomal complex"/>
    <property type="evidence" value="ECO:0007669"/>
    <property type="project" value="TreeGrafter"/>
</dbReference>
<name>A0A183MSB4_9TREM</name>
<keyword evidence="3" id="KW-0539">Nucleus</keyword>
<evidence type="ECO:0000256" key="2">
    <source>
        <dbReference type="ARBA" id="ARBA00007643"/>
    </source>
</evidence>
<dbReference type="Proteomes" id="UP000277204">
    <property type="component" value="Unassembled WGS sequence"/>
</dbReference>
<feature type="region of interest" description="Disordered" evidence="4">
    <location>
        <begin position="1"/>
        <end position="29"/>
    </location>
</feature>
<dbReference type="PANTHER" id="PTHR13486">
    <property type="entry name" value="TELOMERE LENGTH AND SILENCING PROTEIN 1 TLS1 FAMILY MEMBER"/>
    <property type="match status" value="1"/>
</dbReference>
<comment type="similarity">
    <text evidence="2">Belongs to the TLS1 family.</text>
</comment>
<gene>
    <name evidence="5" type="ORF">SMRZ_LOCUS18939</name>
</gene>
<dbReference type="PANTHER" id="PTHR13486:SF2">
    <property type="entry name" value="SPLICING FACTOR C9ORF78"/>
    <property type="match status" value="1"/>
</dbReference>
<dbReference type="EMBL" id="UZAI01017804">
    <property type="protein sequence ID" value="VDP29774.1"/>
    <property type="molecule type" value="Genomic_DNA"/>
</dbReference>
<protein>
    <submittedName>
        <fullName evidence="5">Uncharacterized protein</fullName>
    </submittedName>
</protein>